<dbReference type="PANTHER" id="PTHR13622:SF8">
    <property type="entry name" value="THIAMIN PYROPHOSPHOKINASE 1"/>
    <property type="match status" value="1"/>
</dbReference>
<name>A0A2K9NC76_9PROT</name>
<dbReference type="Gene3D" id="3.90.79.10">
    <property type="entry name" value="Nucleoside Triphosphate Pyrophosphohydrolase"/>
    <property type="match status" value="1"/>
</dbReference>
<sequence>MVDPDLTQGFLRHIRACNRHDLSGFRPFSIAGVTVGQVRIGFMERLLALGLPFIPDAGGVSLHPGLTDAPSRTRAVAAALDRLVADGTIPKLRREMYTVCDGWGRPALMELDRAAIPFFGVTAYGLHVNGFVRKPDGIHLWVGKRAMDRGVAPGQYDNLVAGGQPAGLSLSDNLVKEAWEEAGLPADMALRAVPVGAITYLMEQDKGLKPDVLFLYDLELPPDFVPRNTDGEVERFELWPVARVAQSVRDSDDWKFNVNLTVIDFLIRHGWLTPDHPEYLELCRGLRR</sequence>
<keyword evidence="2" id="KW-1185">Reference proteome</keyword>
<accession>A0A2K9NC76</accession>
<dbReference type="CDD" id="cd03676">
    <property type="entry name" value="NUDIX_Tnr3_like"/>
    <property type="match status" value="1"/>
</dbReference>
<dbReference type="PROSITE" id="PS51462">
    <property type="entry name" value="NUDIX"/>
    <property type="match status" value="1"/>
</dbReference>
<dbReference type="Pfam" id="PF15916">
    <property type="entry name" value="DUF4743"/>
    <property type="match status" value="1"/>
</dbReference>
<dbReference type="SUPFAM" id="SSF55811">
    <property type="entry name" value="Nudix"/>
    <property type="match status" value="1"/>
</dbReference>
<dbReference type="KEGG" id="ncb:C0V82_11240"/>
<dbReference type="InterPro" id="IPR015797">
    <property type="entry name" value="NUDIX_hydrolase-like_dom_sf"/>
</dbReference>
<dbReference type="RefSeq" id="WP_102112429.1">
    <property type="nucleotide sequence ID" value="NZ_BMGN01000002.1"/>
</dbReference>
<dbReference type="InterPro" id="IPR000086">
    <property type="entry name" value="NUDIX_hydrolase_dom"/>
</dbReference>
<gene>
    <name evidence="1" type="ORF">C0V82_11240</name>
</gene>
<dbReference type="GO" id="GO:0044715">
    <property type="term" value="F:8-oxo-dGDP phosphatase activity"/>
    <property type="evidence" value="ECO:0007669"/>
    <property type="project" value="TreeGrafter"/>
</dbReference>
<dbReference type="AlphaFoldDB" id="A0A2K9NC76"/>
<evidence type="ECO:0000313" key="1">
    <source>
        <dbReference type="EMBL" id="AUN30753.1"/>
    </source>
</evidence>
<dbReference type="FunFam" id="3.90.79.10:FF:000019">
    <property type="entry name" value="Thiamin pyrophosphokinase, putative"/>
    <property type="match status" value="1"/>
</dbReference>
<dbReference type="Proteomes" id="UP000234752">
    <property type="component" value="Chromosome eg_1"/>
</dbReference>
<organism evidence="1 2">
    <name type="scientific">Niveispirillum cyanobacteriorum</name>
    <dbReference type="NCBI Taxonomy" id="1612173"/>
    <lineage>
        <taxon>Bacteria</taxon>
        <taxon>Pseudomonadati</taxon>
        <taxon>Pseudomonadota</taxon>
        <taxon>Alphaproteobacteria</taxon>
        <taxon>Rhodospirillales</taxon>
        <taxon>Azospirillaceae</taxon>
        <taxon>Niveispirillum</taxon>
    </lineage>
</organism>
<evidence type="ECO:0000313" key="2">
    <source>
        <dbReference type="Proteomes" id="UP000234752"/>
    </source>
</evidence>
<dbReference type="EMBL" id="CP025611">
    <property type="protein sequence ID" value="AUN30753.1"/>
    <property type="molecule type" value="Genomic_DNA"/>
</dbReference>
<protein>
    <submittedName>
        <fullName evidence="1">DUF4743 domain-containing protein</fullName>
    </submittedName>
</protein>
<dbReference type="OrthoDB" id="8438812at2"/>
<reference evidence="1 2" key="1">
    <citation type="submission" date="2017-12" db="EMBL/GenBank/DDBJ databases">
        <title>Genomes of bacteria within cyanobacterial aggregates.</title>
        <authorList>
            <person name="Cai H."/>
        </authorList>
    </citation>
    <scope>NUCLEOTIDE SEQUENCE [LARGE SCALE GENOMIC DNA]</scope>
    <source>
        <strain evidence="1 2">TH16</strain>
    </source>
</reference>
<dbReference type="PANTHER" id="PTHR13622">
    <property type="entry name" value="THIAMIN PYROPHOSPHOKINASE"/>
    <property type="match status" value="1"/>
</dbReference>
<proteinExistence type="predicted"/>
<dbReference type="InterPro" id="IPR031804">
    <property type="entry name" value="DUF4743"/>
</dbReference>